<protein>
    <recommendedName>
        <fullName evidence="3">Carboxypeptidase-like regulatory domain-containing protein</fullName>
    </recommendedName>
</protein>
<accession>A0A3B0UG20</accession>
<dbReference type="SUPFAM" id="SSF49464">
    <property type="entry name" value="Carboxypeptidase regulatory domain-like"/>
    <property type="match status" value="1"/>
</dbReference>
<evidence type="ECO:0008006" key="3">
    <source>
        <dbReference type="Google" id="ProtNLM"/>
    </source>
</evidence>
<dbReference type="AlphaFoldDB" id="A0A3B0UG20"/>
<keyword evidence="1" id="KW-1133">Transmembrane helix</keyword>
<evidence type="ECO:0000256" key="1">
    <source>
        <dbReference type="SAM" id="Phobius"/>
    </source>
</evidence>
<keyword evidence="1" id="KW-0472">Membrane</keyword>
<sequence length="253" mass="29680">MIRVAFYQAANINYIFVFQNFLKINLYKTIDIRLYFIFFSLVFLLLLVFTTPGRLQAQTENAGIVGIYGILMSSDTLQPIPDAQIFSRDNYLGSFSDTSGRFYITVARNDSIMFSSLGYITKIIPVTDSLLHRKQPITFYMTLDTVLIHEIVIHAFWDYETFKQLIIHMKPAQSSYDITEDLKKRPLLYKARQGSFDLFSPIQSLYNLLNEKAVVQRRLIHNRRMYNRKMIKLGRPQDTIPTTLDYIRDKIRQ</sequence>
<dbReference type="EMBL" id="UOET01000380">
    <property type="protein sequence ID" value="VAW29548.1"/>
    <property type="molecule type" value="Genomic_DNA"/>
</dbReference>
<organism evidence="2">
    <name type="scientific">hydrothermal vent metagenome</name>
    <dbReference type="NCBI Taxonomy" id="652676"/>
    <lineage>
        <taxon>unclassified sequences</taxon>
        <taxon>metagenomes</taxon>
        <taxon>ecological metagenomes</taxon>
    </lineage>
</organism>
<feature type="transmembrane region" description="Helical" evidence="1">
    <location>
        <begin position="6"/>
        <end position="22"/>
    </location>
</feature>
<proteinExistence type="predicted"/>
<name>A0A3B0UG20_9ZZZZ</name>
<reference evidence="2" key="1">
    <citation type="submission" date="2018-06" db="EMBL/GenBank/DDBJ databases">
        <authorList>
            <person name="Zhirakovskaya E."/>
        </authorList>
    </citation>
    <scope>NUCLEOTIDE SEQUENCE</scope>
</reference>
<evidence type="ECO:0000313" key="2">
    <source>
        <dbReference type="EMBL" id="VAW29548.1"/>
    </source>
</evidence>
<dbReference type="InterPro" id="IPR008969">
    <property type="entry name" value="CarboxyPept-like_regulatory"/>
</dbReference>
<gene>
    <name evidence="2" type="ORF">MNBD_BACTEROID07-400</name>
</gene>
<keyword evidence="1" id="KW-0812">Transmembrane</keyword>
<feature type="transmembrane region" description="Helical" evidence="1">
    <location>
        <begin position="34"/>
        <end position="51"/>
    </location>
</feature>